<name>A0A0V1ANH0_TRISP</name>
<reference evidence="1 2" key="1">
    <citation type="submission" date="2015-01" db="EMBL/GenBank/DDBJ databases">
        <title>Evolution of Trichinella species and genotypes.</title>
        <authorList>
            <person name="Korhonen P.K."/>
            <person name="Edoardo P."/>
            <person name="Giuseppe L.R."/>
            <person name="Gasser R.B."/>
        </authorList>
    </citation>
    <scope>NUCLEOTIDE SEQUENCE [LARGE SCALE GENOMIC DNA]</scope>
    <source>
        <strain evidence="1">ISS3</strain>
    </source>
</reference>
<organism evidence="1 2">
    <name type="scientific">Trichinella spiralis</name>
    <name type="common">Trichina worm</name>
    <dbReference type="NCBI Taxonomy" id="6334"/>
    <lineage>
        <taxon>Eukaryota</taxon>
        <taxon>Metazoa</taxon>
        <taxon>Ecdysozoa</taxon>
        <taxon>Nematoda</taxon>
        <taxon>Enoplea</taxon>
        <taxon>Dorylaimia</taxon>
        <taxon>Trichinellida</taxon>
        <taxon>Trichinellidae</taxon>
        <taxon>Trichinella</taxon>
    </lineage>
</organism>
<dbReference type="AlphaFoldDB" id="A0A0V1ANH0"/>
<keyword evidence="2" id="KW-1185">Reference proteome</keyword>
<dbReference type="EMBL" id="JYDH01000681">
    <property type="protein sequence ID" value="KRY25884.1"/>
    <property type="molecule type" value="Genomic_DNA"/>
</dbReference>
<evidence type="ECO:0000313" key="2">
    <source>
        <dbReference type="Proteomes" id="UP000054776"/>
    </source>
</evidence>
<accession>A0A0V1ANH0</accession>
<proteinExistence type="predicted"/>
<evidence type="ECO:0000313" key="1">
    <source>
        <dbReference type="EMBL" id="KRY25884.1"/>
    </source>
</evidence>
<dbReference type="InParanoid" id="A0A0V1ANH0"/>
<gene>
    <name evidence="1" type="ORF">T01_9163</name>
</gene>
<dbReference type="Proteomes" id="UP000054776">
    <property type="component" value="Unassembled WGS sequence"/>
</dbReference>
<sequence>MFRMTDNCGILFSAILSSLYKLLKWCAIDGGGA</sequence>
<comment type="caution">
    <text evidence="1">The sequence shown here is derived from an EMBL/GenBank/DDBJ whole genome shotgun (WGS) entry which is preliminary data.</text>
</comment>
<protein>
    <submittedName>
        <fullName evidence="1">Uncharacterized protein</fullName>
    </submittedName>
</protein>